<dbReference type="Proteomes" id="UP000031443">
    <property type="component" value="Unassembled WGS sequence"/>
</dbReference>
<evidence type="ECO:0000313" key="2">
    <source>
        <dbReference type="Proteomes" id="UP000031443"/>
    </source>
</evidence>
<protein>
    <submittedName>
        <fullName evidence="1">Uncharacterized protein</fullName>
    </submittedName>
</protein>
<evidence type="ECO:0000313" key="1">
    <source>
        <dbReference type="EMBL" id="EMP35403.1"/>
    </source>
</evidence>
<sequence length="180" mass="19995">MVESEDPMVDLLAQEGPSRVALPLIKTIQVNAKTIWQTPVSIPPTAKGVERKYFVPSKGYEYLFTHPQPGSLVVAAVNEKERQEQQAPVPKSKGTKHLDLYGCKVYSSWGLQLRIANQQAILRRYSFSSWNSMPKFKEQAPTESREQFGVIVDEGKVVTQTFLQASPDAADSAVRTSSSP</sequence>
<proteinExistence type="predicted"/>
<gene>
    <name evidence="1" type="ORF">UY3_07366</name>
</gene>
<accession>M7BTJ1</accession>
<dbReference type="Gene3D" id="1.10.287.3160">
    <property type="match status" value="1"/>
</dbReference>
<name>M7BTJ1_CHEMY</name>
<keyword evidence="2" id="KW-1185">Reference proteome</keyword>
<reference evidence="2" key="1">
    <citation type="journal article" date="2013" name="Nat. Genet.">
        <title>The draft genomes of soft-shell turtle and green sea turtle yield insights into the development and evolution of the turtle-specific body plan.</title>
        <authorList>
            <person name="Wang Z."/>
            <person name="Pascual-Anaya J."/>
            <person name="Zadissa A."/>
            <person name="Li W."/>
            <person name="Niimura Y."/>
            <person name="Huang Z."/>
            <person name="Li C."/>
            <person name="White S."/>
            <person name="Xiong Z."/>
            <person name="Fang D."/>
            <person name="Wang B."/>
            <person name="Ming Y."/>
            <person name="Chen Y."/>
            <person name="Zheng Y."/>
            <person name="Kuraku S."/>
            <person name="Pignatelli M."/>
            <person name="Herrero J."/>
            <person name="Beal K."/>
            <person name="Nozawa M."/>
            <person name="Li Q."/>
            <person name="Wang J."/>
            <person name="Zhang H."/>
            <person name="Yu L."/>
            <person name="Shigenobu S."/>
            <person name="Wang J."/>
            <person name="Liu J."/>
            <person name="Flicek P."/>
            <person name="Searle S."/>
            <person name="Wang J."/>
            <person name="Kuratani S."/>
            <person name="Yin Y."/>
            <person name="Aken B."/>
            <person name="Zhang G."/>
            <person name="Irie N."/>
        </authorList>
    </citation>
    <scope>NUCLEOTIDE SEQUENCE [LARGE SCALE GENOMIC DNA]</scope>
</reference>
<dbReference type="AlphaFoldDB" id="M7BTJ1"/>
<organism evidence="1 2">
    <name type="scientific">Chelonia mydas</name>
    <name type="common">Green sea-turtle</name>
    <name type="synonym">Chelonia agassizi</name>
    <dbReference type="NCBI Taxonomy" id="8469"/>
    <lineage>
        <taxon>Eukaryota</taxon>
        <taxon>Metazoa</taxon>
        <taxon>Chordata</taxon>
        <taxon>Craniata</taxon>
        <taxon>Vertebrata</taxon>
        <taxon>Euteleostomi</taxon>
        <taxon>Archelosauria</taxon>
        <taxon>Testudinata</taxon>
        <taxon>Testudines</taxon>
        <taxon>Cryptodira</taxon>
        <taxon>Durocryptodira</taxon>
        <taxon>Americhelydia</taxon>
        <taxon>Chelonioidea</taxon>
        <taxon>Cheloniidae</taxon>
        <taxon>Chelonia</taxon>
    </lineage>
</organism>
<dbReference type="EMBL" id="KB528689">
    <property type="protein sequence ID" value="EMP35403.1"/>
    <property type="molecule type" value="Genomic_DNA"/>
</dbReference>